<organism evidence="1 2">
    <name type="scientific">Companilactobacillus nuruki</name>
    <dbReference type="NCBI Taxonomy" id="1993540"/>
    <lineage>
        <taxon>Bacteria</taxon>
        <taxon>Bacillati</taxon>
        <taxon>Bacillota</taxon>
        <taxon>Bacilli</taxon>
        <taxon>Lactobacillales</taxon>
        <taxon>Lactobacillaceae</taxon>
        <taxon>Companilactobacillus</taxon>
    </lineage>
</organism>
<evidence type="ECO:0000313" key="1">
    <source>
        <dbReference type="EMBL" id="PMD70251.1"/>
    </source>
</evidence>
<sequence>MTQIRMMVDPNTGKRFYVKTHVLGIDGLQQYVDDRVALKDDSNKNYAKYIEDLNLIDNSGLFYFDQDTKNKPSNIEKGYLRAIFMDSKNGVIEVTATNNYFEIVDGQLSDIKERG</sequence>
<evidence type="ECO:0000313" key="2">
    <source>
        <dbReference type="Proteomes" id="UP000235649"/>
    </source>
</evidence>
<dbReference type="Proteomes" id="UP000235649">
    <property type="component" value="Unassembled WGS sequence"/>
</dbReference>
<dbReference type="OrthoDB" id="2299215at2"/>
<comment type="caution">
    <text evidence="1">The sequence shown here is derived from an EMBL/GenBank/DDBJ whole genome shotgun (WGS) entry which is preliminary data.</text>
</comment>
<dbReference type="AlphaFoldDB" id="A0A2N7ATY5"/>
<accession>A0A2N7ATY5</accession>
<name>A0A2N7ATY5_9LACO</name>
<proteinExistence type="predicted"/>
<gene>
    <name evidence="1" type="ORF">CBP76_07095</name>
</gene>
<reference evidence="1 2" key="1">
    <citation type="submission" date="2017-05" db="EMBL/GenBank/DDBJ databases">
        <title>Lactobacillus nurukis nov., sp. nov., isolated from nuruk.</title>
        <authorList>
            <person name="Kim S.-J."/>
        </authorList>
    </citation>
    <scope>NUCLEOTIDE SEQUENCE [LARGE SCALE GENOMIC DNA]</scope>
    <source>
        <strain evidence="1 2">SYF10-1a</strain>
    </source>
</reference>
<dbReference type="EMBL" id="NIPR01000022">
    <property type="protein sequence ID" value="PMD70251.1"/>
    <property type="molecule type" value="Genomic_DNA"/>
</dbReference>
<keyword evidence="2" id="KW-1185">Reference proteome</keyword>
<protein>
    <submittedName>
        <fullName evidence="1">Uncharacterized protein</fullName>
    </submittedName>
</protein>
<dbReference type="RefSeq" id="WP_102196240.1">
    <property type="nucleotide sequence ID" value="NZ_NIPR01000022.1"/>
</dbReference>